<evidence type="ECO:0000313" key="1">
    <source>
        <dbReference type="EMBL" id="MDE1461334.1"/>
    </source>
</evidence>
<evidence type="ECO:0000313" key="2">
    <source>
        <dbReference type="Proteomes" id="UP001528823"/>
    </source>
</evidence>
<accession>A0ABT5U4P8</accession>
<dbReference type="Proteomes" id="UP001528823">
    <property type="component" value="Unassembled WGS sequence"/>
</dbReference>
<gene>
    <name evidence="1" type="ORF">ORQ98_05075</name>
</gene>
<dbReference type="RefSeq" id="WP_274687698.1">
    <property type="nucleotide sequence ID" value="NZ_JAPMOU010000004.1"/>
</dbReference>
<name>A0ABT5U4P8_9GAMM</name>
<comment type="caution">
    <text evidence="1">The sequence shown here is derived from an EMBL/GenBank/DDBJ whole genome shotgun (WGS) entry which is preliminary data.</text>
</comment>
<organism evidence="1 2">
    <name type="scientific">Spartinivicinus poritis</name>
    <dbReference type="NCBI Taxonomy" id="2994640"/>
    <lineage>
        <taxon>Bacteria</taxon>
        <taxon>Pseudomonadati</taxon>
        <taxon>Pseudomonadota</taxon>
        <taxon>Gammaproteobacteria</taxon>
        <taxon>Oceanospirillales</taxon>
        <taxon>Zooshikellaceae</taxon>
        <taxon>Spartinivicinus</taxon>
    </lineage>
</organism>
<reference evidence="1 2" key="1">
    <citation type="submission" date="2022-11" db="EMBL/GenBank/DDBJ databases">
        <title>Spartinivicinus poritis sp. nov., isolated from scleractinian coral Porites lutea.</title>
        <authorList>
            <person name="Zhang G."/>
            <person name="Cai L."/>
            <person name="Wei Q."/>
        </authorList>
    </citation>
    <scope>NUCLEOTIDE SEQUENCE [LARGE SCALE GENOMIC DNA]</scope>
    <source>
        <strain evidence="1 2">A2-2</strain>
    </source>
</reference>
<protein>
    <submittedName>
        <fullName evidence="1">Uncharacterized protein</fullName>
    </submittedName>
</protein>
<dbReference type="EMBL" id="JAPMOU010000004">
    <property type="protein sequence ID" value="MDE1461334.1"/>
    <property type="molecule type" value="Genomic_DNA"/>
</dbReference>
<keyword evidence="2" id="KW-1185">Reference proteome</keyword>
<sequence length="203" mass="23644">MSVRLKMKVTSTRVIKDKQSLQEFKNKYHYISGNHVDSRYLEAASIVRGIYNKNSELIGGYVLNSNIPHRYLSDIPKEAILQSSTPSQDDLVEGCCIWMSNELSSFKRGWVYLMTFYDYLSLGKRYMLGASIEPKVAKLQRLVFPNVLYEGPLEHAPWCCMYYGTRRHMAKLILVIIYKYWVSSFIKHRVKSFKSLFTLQSKA</sequence>
<proteinExistence type="predicted"/>